<sequence>MTSLEARSTRVDEFGQVIGFTLENWTPPPIPPHKSLLGRYCHLEPLKVEPHAREIWDAQANDPEGASWTYMPFGPFANFDEFKQWGVDQHALGFVAYTSIRPSHGVLEVGVYYSPRLTKTRAATEAMYLAISNAFDLGYRRFEWKCDSCNMPSRAAATRFGFTYEGLFRQALVHNGRNRDTTWFSIIDQDWNDGLNDSYERWLDLRNFDDAGQQKLRLSQLTAPFVHARP</sequence>
<dbReference type="Proteomes" id="UP000237271">
    <property type="component" value="Unassembled WGS sequence"/>
</dbReference>
<dbReference type="PROSITE" id="PS51186">
    <property type="entry name" value="GNAT"/>
    <property type="match status" value="1"/>
</dbReference>
<name>A0A2P4XM83_9STRA</name>
<dbReference type="PANTHER" id="PTHR43441:SF2">
    <property type="entry name" value="FAMILY ACETYLTRANSFERASE, PUTATIVE (AFU_ORTHOLOGUE AFUA_7G00850)-RELATED"/>
    <property type="match status" value="1"/>
</dbReference>
<dbReference type="Pfam" id="PF13302">
    <property type="entry name" value="Acetyltransf_3"/>
    <property type="match status" value="1"/>
</dbReference>
<protein>
    <recommendedName>
        <fullName evidence="1">N-acetyltransferase domain-containing protein</fullName>
    </recommendedName>
</protein>
<dbReference type="InterPro" id="IPR016181">
    <property type="entry name" value="Acyl_CoA_acyltransferase"/>
</dbReference>
<dbReference type="PANTHER" id="PTHR43441">
    <property type="entry name" value="RIBOSOMAL-PROTEIN-SERINE ACETYLTRANSFERASE"/>
    <property type="match status" value="1"/>
</dbReference>
<dbReference type="OrthoDB" id="41238at2759"/>
<dbReference type="EMBL" id="NCKW01009559">
    <property type="protein sequence ID" value="POM66665.1"/>
    <property type="molecule type" value="Genomic_DNA"/>
</dbReference>
<accession>A0A2P4XM83</accession>
<reference evidence="2 3" key="1">
    <citation type="journal article" date="2017" name="Genome Biol. Evol.">
        <title>Phytophthora megakarya and P. palmivora, closely related causal agents of cacao black pod rot, underwent increases in genome sizes and gene numbers by different mechanisms.</title>
        <authorList>
            <person name="Ali S.S."/>
            <person name="Shao J."/>
            <person name="Lary D.J."/>
            <person name="Kronmiller B."/>
            <person name="Shen D."/>
            <person name="Strem M.D."/>
            <person name="Amoako-Attah I."/>
            <person name="Akrofi A.Y."/>
            <person name="Begoude B.A."/>
            <person name="Ten Hoopen G.M."/>
            <person name="Coulibaly K."/>
            <person name="Kebe B.I."/>
            <person name="Melnick R.L."/>
            <person name="Guiltinan M.J."/>
            <person name="Tyler B.M."/>
            <person name="Meinhardt L.W."/>
            <person name="Bailey B.A."/>
        </authorList>
    </citation>
    <scope>NUCLEOTIDE SEQUENCE [LARGE SCALE GENOMIC DNA]</scope>
    <source>
        <strain evidence="3">sbr112.9</strain>
    </source>
</reference>
<feature type="domain" description="N-acetyltransferase" evidence="1">
    <location>
        <begin position="43"/>
        <end position="180"/>
    </location>
</feature>
<dbReference type="InterPro" id="IPR051908">
    <property type="entry name" value="Ribosomal_N-acetyltransferase"/>
</dbReference>
<proteinExistence type="predicted"/>
<dbReference type="GO" id="GO:0008999">
    <property type="term" value="F:protein-N-terminal-alanine acetyltransferase activity"/>
    <property type="evidence" value="ECO:0007669"/>
    <property type="project" value="TreeGrafter"/>
</dbReference>
<organism evidence="2 3">
    <name type="scientific">Phytophthora palmivora</name>
    <dbReference type="NCBI Taxonomy" id="4796"/>
    <lineage>
        <taxon>Eukaryota</taxon>
        <taxon>Sar</taxon>
        <taxon>Stramenopiles</taxon>
        <taxon>Oomycota</taxon>
        <taxon>Peronosporomycetes</taxon>
        <taxon>Peronosporales</taxon>
        <taxon>Peronosporaceae</taxon>
        <taxon>Phytophthora</taxon>
    </lineage>
</organism>
<keyword evidence="3" id="KW-1185">Reference proteome</keyword>
<dbReference type="InterPro" id="IPR000182">
    <property type="entry name" value="GNAT_dom"/>
</dbReference>
<evidence type="ECO:0000313" key="2">
    <source>
        <dbReference type="EMBL" id="POM66665.1"/>
    </source>
</evidence>
<evidence type="ECO:0000259" key="1">
    <source>
        <dbReference type="PROSITE" id="PS51186"/>
    </source>
</evidence>
<dbReference type="Gene3D" id="3.40.630.30">
    <property type="match status" value="1"/>
</dbReference>
<dbReference type="AlphaFoldDB" id="A0A2P4XM83"/>
<gene>
    <name evidence="2" type="ORF">PHPALM_17445</name>
</gene>
<evidence type="ECO:0000313" key="3">
    <source>
        <dbReference type="Proteomes" id="UP000237271"/>
    </source>
</evidence>
<dbReference type="GO" id="GO:1990189">
    <property type="term" value="F:protein N-terminal-serine acetyltransferase activity"/>
    <property type="evidence" value="ECO:0007669"/>
    <property type="project" value="TreeGrafter"/>
</dbReference>
<dbReference type="SUPFAM" id="SSF55729">
    <property type="entry name" value="Acyl-CoA N-acyltransferases (Nat)"/>
    <property type="match status" value="1"/>
</dbReference>
<comment type="caution">
    <text evidence="2">The sequence shown here is derived from an EMBL/GenBank/DDBJ whole genome shotgun (WGS) entry which is preliminary data.</text>
</comment>